<keyword evidence="2" id="KW-0472">Membrane</keyword>
<evidence type="ECO:0000313" key="3">
    <source>
        <dbReference type="EMBL" id="KAL2073341.1"/>
    </source>
</evidence>
<reference evidence="3 4" key="1">
    <citation type="journal article" date="2024" name="Commun. Biol.">
        <title>Comparative genomic analysis of thermophilic fungi reveals convergent evolutionary adaptations and gene losses.</title>
        <authorList>
            <person name="Steindorff A.S."/>
            <person name="Aguilar-Pontes M.V."/>
            <person name="Robinson A.J."/>
            <person name="Andreopoulos B."/>
            <person name="LaButti K."/>
            <person name="Kuo A."/>
            <person name="Mondo S."/>
            <person name="Riley R."/>
            <person name="Otillar R."/>
            <person name="Haridas S."/>
            <person name="Lipzen A."/>
            <person name="Grimwood J."/>
            <person name="Schmutz J."/>
            <person name="Clum A."/>
            <person name="Reid I.D."/>
            <person name="Moisan M.C."/>
            <person name="Butler G."/>
            <person name="Nguyen T.T.M."/>
            <person name="Dewar K."/>
            <person name="Conant G."/>
            <person name="Drula E."/>
            <person name="Henrissat B."/>
            <person name="Hansel C."/>
            <person name="Singer S."/>
            <person name="Hutchinson M.I."/>
            <person name="de Vries R.P."/>
            <person name="Natvig D.O."/>
            <person name="Powell A.J."/>
            <person name="Tsang A."/>
            <person name="Grigoriev I.V."/>
        </authorList>
    </citation>
    <scope>NUCLEOTIDE SEQUENCE [LARGE SCALE GENOMIC DNA]</scope>
    <source>
        <strain evidence="3 4">CBS 494.80</strain>
    </source>
</reference>
<gene>
    <name evidence="3" type="ORF">VTL71DRAFT_10665</name>
</gene>
<evidence type="ECO:0000256" key="2">
    <source>
        <dbReference type="SAM" id="Phobius"/>
    </source>
</evidence>
<evidence type="ECO:0000313" key="4">
    <source>
        <dbReference type="Proteomes" id="UP001595075"/>
    </source>
</evidence>
<keyword evidence="2" id="KW-1133">Transmembrane helix</keyword>
<dbReference type="EMBL" id="JAZHXI010000003">
    <property type="protein sequence ID" value="KAL2073341.1"/>
    <property type="molecule type" value="Genomic_DNA"/>
</dbReference>
<feature type="transmembrane region" description="Helical" evidence="2">
    <location>
        <begin position="120"/>
        <end position="139"/>
    </location>
</feature>
<dbReference type="Proteomes" id="UP001595075">
    <property type="component" value="Unassembled WGS sequence"/>
</dbReference>
<accession>A0ABR4CV51</accession>
<organism evidence="3 4">
    <name type="scientific">Oculimacula yallundae</name>
    <dbReference type="NCBI Taxonomy" id="86028"/>
    <lineage>
        <taxon>Eukaryota</taxon>
        <taxon>Fungi</taxon>
        <taxon>Dikarya</taxon>
        <taxon>Ascomycota</taxon>
        <taxon>Pezizomycotina</taxon>
        <taxon>Leotiomycetes</taxon>
        <taxon>Helotiales</taxon>
        <taxon>Ploettnerulaceae</taxon>
        <taxon>Oculimacula</taxon>
    </lineage>
</organism>
<name>A0ABR4CV51_9HELO</name>
<proteinExistence type="predicted"/>
<keyword evidence="2" id="KW-0812">Transmembrane</keyword>
<sequence length="264" mass="29713">MPPTSSIPRFLLPQGGSIWRTRLSTPSSTGLTIRHASKASKTVTKTPKPSAKQPNKPFVLEKPAKFNPPSHGARLRKEAPRYPGPKLSEEEAARQKTKKYPNMMPAEGTFMHWFIHNRSIHLYITLGTLFGMAATVWVSNFKRNSPFADMLPAWSQLFVHPIAFFRTFGEVLKMNSDYITAETMERRKRKVEDVAKRAAYRKAHGLDKNEGFGGWTAKTDDELLGPGIPVGEGVKEGEVEVQTESVAAPVVREKRPLKKWFGIW</sequence>
<comment type="caution">
    <text evidence="3">The sequence shown here is derived from an EMBL/GenBank/DDBJ whole genome shotgun (WGS) entry which is preliminary data.</text>
</comment>
<feature type="compositionally biased region" description="Polar residues" evidence="1">
    <location>
        <begin position="22"/>
        <end position="31"/>
    </location>
</feature>
<protein>
    <submittedName>
        <fullName evidence="3">Uncharacterized protein</fullName>
    </submittedName>
</protein>
<keyword evidence="4" id="KW-1185">Reference proteome</keyword>
<feature type="region of interest" description="Disordered" evidence="1">
    <location>
        <begin position="1"/>
        <end position="96"/>
    </location>
</feature>
<evidence type="ECO:0000256" key="1">
    <source>
        <dbReference type="SAM" id="MobiDB-lite"/>
    </source>
</evidence>